<gene>
    <name evidence="11" type="ORF">HC246_12665</name>
</gene>
<dbReference type="EMBL" id="JAAVJL010000001">
    <property type="protein sequence ID" value="NMF58854.1"/>
    <property type="molecule type" value="Genomic_DNA"/>
</dbReference>
<dbReference type="InterPro" id="IPR011006">
    <property type="entry name" value="CheY-like_superfamily"/>
</dbReference>
<dbReference type="Pfam" id="PF00512">
    <property type="entry name" value="HisKA"/>
    <property type="match status" value="1"/>
</dbReference>
<evidence type="ECO:0000259" key="10">
    <source>
        <dbReference type="PROSITE" id="PS50110"/>
    </source>
</evidence>
<evidence type="ECO:0000256" key="2">
    <source>
        <dbReference type="ARBA" id="ARBA00012438"/>
    </source>
</evidence>
<feature type="domain" description="Response regulatory" evidence="10">
    <location>
        <begin position="457"/>
        <end position="573"/>
    </location>
</feature>
<dbReference type="SUPFAM" id="SSF47384">
    <property type="entry name" value="Homodimeric domain of signal transducing histidine kinase"/>
    <property type="match status" value="1"/>
</dbReference>
<dbReference type="InterPro" id="IPR036097">
    <property type="entry name" value="HisK_dim/P_sf"/>
</dbReference>
<dbReference type="SMART" id="SM00448">
    <property type="entry name" value="REC"/>
    <property type="match status" value="2"/>
</dbReference>
<feature type="domain" description="Response regulatory" evidence="10">
    <location>
        <begin position="11"/>
        <end position="127"/>
    </location>
</feature>
<dbReference type="InterPro" id="IPR003661">
    <property type="entry name" value="HisK_dim/P_dom"/>
</dbReference>
<dbReference type="InterPro" id="IPR036890">
    <property type="entry name" value="HATPase_C_sf"/>
</dbReference>
<evidence type="ECO:0000256" key="4">
    <source>
        <dbReference type="ARBA" id="ARBA00022679"/>
    </source>
</evidence>
<evidence type="ECO:0000256" key="7">
    <source>
        <dbReference type="PROSITE-ProRule" id="PRU00169"/>
    </source>
</evidence>
<dbReference type="Proteomes" id="UP000738376">
    <property type="component" value="Unassembled WGS sequence"/>
</dbReference>
<dbReference type="Gene3D" id="3.40.50.2300">
    <property type="match status" value="2"/>
</dbReference>
<keyword evidence="12" id="KW-1185">Reference proteome</keyword>
<dbReference type="SMART" id="SM00387">
    <property type="entry name" value="HATPase_c"/>
    <property type="match status" value="1"/>
</dbReference>
<dbReference type="InterPro" id="IPR001789">
    <property type="entry name" value="Sig_transdc_resp-reg_receiver"/>
</dbReference>
<evidence type="ECO:0000256" key="1">
    <source>
        <dbReference type="ARBA" id="ARBA00000085"/>
    </source>
</evidence>
<keyword evidence="3 7" id="KW-0597">Phosphoprotein</keyword>
<evidence type="ECO:0000313" key="11">
    <source>
        <dbReference type="EMBL" id="NMF58854.1"/>
    </source>
</evidence>
<keyword evidence="6" id="KW-0902">Two-component regulatory system</keyword>
<dbReference type="RefSeq" id="WP_169363701.1">
    <property type="nucleotide sequence ID" value="NZ_JAAVJL010000001.1"/>
</dbReference>
<sequence>MLSQSPSEKALVLVVDDEQTNLNVITEILRDEGYDIAIANNGERALTLLSREIPDLILLDVYMPKLDGFQVCSRIKNDDRTSQIPVIFMTASTDVDSKIRGFELGAIDYITKPFNERELVRRIKTHLQVRELSRNLEQEVIKQQNIAAQLEQKLIDLQQADEQIRQQNEKLTLVNLQLTQVTRLKDSFLANMSHEFRTPLNSILGMAEGLKNGALGTINKQQMQALDTIDKSGYHLLELINNILDISKIESGELKLNCQSTSIRKVCESSLNLVNLKILQKRLQIISMFPSHLPDIHLDEVRIKQVLVHLLHNAIKFTPSGGSITIEITQFTSDLSDQKSLRDGFVRIAIIDTGIGISPENIQKLFQPFVQIDSNFNRKYEGTGLGLAFVKQVVELHGGNVSVASEIHKGSCFTIDLPITACTQCPTYTNTVDLQKLREHKTIERQIHATSSPRLPVVLLVGENNAIMHSFFSYLEARSYRLIWAKSWQQAIEHVHLFPTDLIVIDVQLSGISALDGINQIQIESITKDIPIIAMSDSRDVVDRDRYLAAGVSDYLVKPIKIKQLLISIQQRLNA</sequence>
<dbReference type="SUPFAM" id="SSF52172">
    <property type="entry name" value="CheY-like"/>
    <property type="match status" value="2"/>
</dbReference>
<dbReference type="SUPFAM" id="SSF55874">
    <property type="entry name" value="ATPase domain of HSP90 chaperone/DNA topoisomerase II/histidine kinase"/>
    <property type="match status" value="1"/>
</dbReference>
<comment type="catalytic activity">
    <reaction evidence="1">
        <text>ATP + protein L-histidine = ADP + protein N-phospho-L-histidine.</text>
        <dbReference type="EC" id="2.7.13.3"/>
    </reaction>
</comment>
<dbReference type="EC" id="2.7.13.3" evidence="2"/>
<keyword evidence="5" id="KW-0418">Kinase</keyword>
<dbReference type="Gene3D" id="1.10.287.130">
    <property type="match status" value="1"/>
</dbReference>
<dbReference type="PROSITE" id="PS50109">
    <property type="entry name" value="HIS_KIN"/>
    <property type="match status" value="1"/>
</dbReference>
<name>A0ABX1LVN1_9CYAN</name>
<keyword evidence="4" id="KW-0808">Transferase</keyword>
<dbReference type="PANTHER" id="PTHR43047:SF63">
    <property type="entry name" value="HISTIDINE KINASE"/>
    <property type="match status" value="1"/>
</dbReference>
<feature type="domain" description="Histidine kinase" evidence="9">
    <location>
        <begin position="191"/>
        <end position="421"/>
    </location>
</feature>
<dbReference type="Gene3D" id="3.30.565.10">
    <property type="entry name" value="Histidine kinase-like ATPase, C-terminal domain"/>
    <property type="match status" value="1"/>
</dbReference>
<organism evidence="11 12">
    <name type="scientific">Pseudanabaena yagii GIHE-NHR1</name>
    <dbReference type="NCBI Taxonomy" id="2722753"/>
    <lineage>
        <taxon>Bacteria</taxon>
        <taxon>Bacillati</taxon>
        <taxon>Cyanobacteriota</taxon>
        <taxon>Cyanophyceae</taxon>
        <taxon>Pseudanabaenales</taxon>
        <taxon>Pseudanabaenaceae</taxon>
        <taxon>Pseudanabaena</taxon>
        <taxon>Pseudanabaena yagii</taxon>
    </lineage>
</organism>
<evidence type="ECO:0000259" key="9">
    <source>
        <dbReference type="PROSITE" id="PS50109"/>
    </source>
</evidence>
<comment type="caution">
    <text evidence="11">The sequence shown here is derived from an EMBL/GenBank/DDBJ whole genome shotgun (WGS) entry which is preliminary data.</text>
</comment>
<feature type="modified residue" description="4-aspartylphosphate" evidence="7">
    <location>
        <position position="506"/>
    </location>
</feature>
<accession>A0ABX1LVN1</accession>
<dbReference type="Pfam" id="PF00072">
    <property type="entry name" value="Response_reg"/>
    <property type="match status" value="2"/>
</dbReference>
<evidence type="ECO:0000256" key="5">
    <source>
        <dbReference type="ARBA" id="ARBA00022777"/>
    </source>
</evidence>
<protein>
    <recommendedName>
        <fullName evidence="2">histidine kinase</fullName>
        <ecNumber evidence="2">2.7.13.3</ecNumber>
    </recommendedName>
</protein>
<dbReference type="PRINTS" id="PR00344">
    <property type="entry name" value="BCTRLSENSOR"/>
</dbReference>
<dbReference type="SMART" id="SM00388">
    <property type="entry name" value="HisKA"/>
    <property type="match status" value="1"/>
</dbReference>
<evidence type="ECO:0000256" key="6">
    <source>
        <dbReference type="ARBA" id="ARBA00023012"/>
    </source>
</evidence>
<feature type="modified residue" description="4-aspartylphosphate" evidence="7">
    <location>
        <position position="60"/>
    </location>
</feature>
<dbReference type="PANTHER" id="PTHR43047">
    <property type="entry name" value="TWO-COMPONENT HISTIDINE PROTEIN KINASE"/>
    <property type="match status" value="1"/>
</dbReference>
<dbReference type="Pfam" id="PF02518">
    <property type="entry name" value="HATPase_c"/>
    <property type="match status" value="1"/>
</dbReference>
<evidence type="ECO:0000256" key="3">
    <source>
        <dbReference type="ARBA" id="ARBA00022553"/>
    </source>
</evidence>
<dbReference type="InterPro" id="IPR005467">
    <property type="entry name" value="His_kinase_dom"/>
</dbReference>
<dbReference type="CDD" id="cd19920">
    <property type="entry name" value="REC_PA4781-like"/>
    <property type="match status" value="1"/>
</dbReference>
<dbReference type="CDD" id="cd00082">
    <property type="entry name" value="HisKA"/>
    <property type="match status" value="1"/>
</dbReference>
<dbReference type="CDD" id="cd16922">
    <property type="entry name" value="HATPase_EvgS-ArcB-TorS-like"/>
    <property type="match status" value="1"/>
</dbReference>
<reference evidence="11 12" key="1">
    <citation type="submission" date="2020-03" db="EMBL/GenBank/DDBJ databases">
        <title>Draft Genome Sequence of 2-Methylisoborneol Producing Pseudanabaena yagii Strain GIHE-NHR1 Isolated from North Han River in South Korea.</title>
        <authorList>
            <person name="Jeong J."/>
        </authorList>
    </citation>
    <scope>NUCLEOTIDE SEQUENCE [LARGE SCALE GENOMIC DNA]</scope>
    <source>
        <strain evidence="11 12">GIHE-NHR1</strain>
    </source>
</reference>
<keyword evidence="8" id="KW-0175">Coiled coil</keyword>
<proteinExistence type="predicted"/>
<evidence type="ECO:0000256" key="8">
    <source>
        <dbReference type="SAM" id="Coils"/>
    </source>
</evidence>
<dbReference type="InterPro" id="IPR003594">
    <property type="entry name" value="HATPase_dom"/>
</dbReference>
<evidence type="ECO:0000313" key="12">
    <source>
        <dbReference type="Proteomes" id="UP000738376"/>
    </source>
</evidence>
<feature type="coiled-coil region" evidence="8">
    <location>
        <begin position="133"/>
        <end position="177"/>
    </location>
</feature>
<dbReference type="PROSITE" id="PS50110">
    <property type="entry name" value="RESPONSE_REGULATORY"/>
    <property type="match status" value="2"/>
</dbReference>
<dbReference type="InterPro" id="IPR004358">
    <property type="entry name" value="Sig_transdc_His_kin-like_C"/>
</dbReference>